<protein>
    <submittedName>
        <fullName evidence="2">Uncharacterized protein</fullName>
    </submittedName>
</protein>
<dbReference type="AlphaFoldDB" id="A0A1H1MQA6"/>
<feature type="transmembrane region" description="Helical" evidence="1">
    <location>
        <begin position="107"/>
        <end position="128"/>
    </location>
</feature>
<reference evidence="2 3" key="1">
    <citation type="submission" date="2016-10" db="EMBL/GenBank/DDBJ databases">
        <authorList>
            <person name="de Groot N.N."/>
        </authorList>
    </citation>
    <scope>NUCLEOTIDE SEQUENCE [LARGE SCALE GENOMIC DNA]</scope>
    <source>
        <strain evidence="2 3">DSM 21741</strain>
    </source>
</reference>
<feature type="transmembrane region" description="Helical" evidence="1">
    <location>
        <begin position="50"/>
        <end position="68"/>
    </location>
</feature>
<accession>A0A1H1MQA6</accession>
<gene>
    <name evidence="2" type="ORF">SAMN04488543_0686</name>
</gene>
<organism evidence="2 3">
    <name type="scientific">Friedmanniella luteola</name>
    <dbReference type="NCBI Taxonomy" id="546871"/>
    <lineage>
        <taxon>Bacteria</taxon>
        <taxon>Bacillati</taxon>
        <taxon>Actinomycetota</taxon>
        <taxon>Actinomycetes</taxon>
        <taxon>Propionibacteriales</taxon>
        <taxon>Nocardioidaceae</taxon>
        <taxon>Friedmanniella</taxon>
    </lineage>
</organism>
<evidence type="ECO:0000313" key="2">
    <source>
        <dbReference type="EMBL" id="SDR88832.1"/>
    </source>
</evidence>
<dbReference type="RefSeq" id="WP_091410177.1">
    <property type="nucleotide sequence ID" value="NZ_LT629749.1"/>
</dbReference>
<feature type="transmembrane region" description="Helical" evidence="1">
    <location>
        <begin position="74"/>
        <end position="95"/>
    </location>
</feature>
<dbReference type="OrthoDB" id="3684380at2"/>
<dbReference type="Proteomes" id="UP000199092">
    <property type="component" value="Chromosome I"/>
</dbReference>
<feature type="transmembrane region" description="Helical" evidence="1">
    <location>
        <begin position="6"/>
        <end position="29"/>
    </location>
</feature>
<dbReference type="STRING" id="546871.SAMN04488543_0686"/>
<keyword evidence="1" id="KW-0472">Membrane</keyword>
<name>A0A1H1MQA6_9ACTN</name>
<proteinExistence type="predicted"/>
<dbReference type="EMBL" id="LT629749">
    <property type="protein sequence ID" value="SDR88832.1"/>
    <property type="molecule type" value="Genomic_DNA"/>
</dbReference>
<evidence type="ECO:0000313" key="3">
    <source>
        <dbReference type="Proteomes" id="UP000199092"/>
    </source>
</evidence>
<keyword evidence="3" id="KW-1185">Reference proteome</keyword>
<evidence type="ECO:0000256" key="1">
    <source>
        <dbReference type="SAM" id="Phobius"/>
    </source>
</evidence>
<keyword evidence="1" id="KW-0812">Transmembrane</keyword>
<keyword evidence="1" id="KW-1133">Transmembrane helix</keyword>
<sequence length="131" mass="13686">MNGLVAAGLAEVALGAVLGFPYALTLEGGPASKRLMATLRINHPRRLRQLHLDLIIMGSLLIAAGAAVPDLPLAPVLAVGIGGWTNALLFAPLMVDEKLQATVVFRVLTVASFLAVSTGWVWIAVIALGRL</sequence>